<dbReference type="EMBL" id="JBJQOH010000002">
    <property type="protein sequence ID" value="KAL3698123.1"/>
    <property type="molecule type" value="Genomic_DNA"/>
</dbReference>
<organism evidence="2 3">
    <name type="scientific">Riccia sorocarpa</name>
    <dbReference type="NCBI Taxonomy" id="122646"/>
    <lineage>
        <taxon>Eukaryota</taxon>
        <taxon>Viridiplantae</taxon>
        <taxon>Streptophyta</taxon>
        <taxon>Embryophyta</taxon>
        <taxon>Marchantiophyta</taxon>
        <taxon>Marchantiopsida</taxon>
        <taxon>Marchantiidae</taxon>
        <taxon>Marchantiales</taxon>
        <taxon>Ricciaceae</taxon>
        <taxon>Riccia</taxon>
    </lineage>
</organism>
<evidence type="ECO:0000313" key="2">
    <source>
        <dbReference type="EMBL" id="KAL3698123.1"/>
    </source>
</evidence>
<dbReference type="Proteomes" id="UP001633002">
    <property type="component" value="Unassembled WGS sequence"/>
</dbReference>
<name>A0ABD3I3F7_9MARC</name>
<dbReference type="AlphaFoldDB" id="A0ABD3I3F7"/>
<reference evidence="2 3" key="1">
    <citation type="submission" date="2024-09" db="EMBL/GenBank/DDBJ databases">
        <title>Chromosome-scale assembly of Riccia sorocarpa.</title>
        <authorList>
            <person name="Paukszto L."/>
        </authorList>
    </citation>
    <scope>NUCLEOTIDE SEQUENCE [LARGE SCALE GENOMIC DNA]</scope>
    <source>
        <strain evidence="2">LP-2024</strain>
        <tissue evidence="2">Aerial parts of the thallus</tissue>
    </source>
</reference>
<proteinExistence type="predicted"/>
<evidence type="ECO:0000313" key="3">
    <source>
        <dbReference type="Proteomes" id="UP001633002"/>
    </source>
</evidence>
<protein>
    <submittedName>
        <fullName evidence="2">Uncharacterized protein</fullName>
    </submittedName>
</protein>
<accession>A0ABD3I3F7</accession>
<comment type="caution">
    <text evidence="2">The sequence shown here is derived from an EMBL/GenBank/DDBJ whole genome shotgun (WGS) entry which is preliminary data.</text>
</comment>
<evidence type="ECO:0000256" key="1">
    <source>
        <dbReference type="SAM" id="MobiDB-lite"/>
    </source>
</evidence>
<feature type="region of interest" description="Disordered" evidence="1">
    <location>
        <begin position="25"/>
        <end position="87"/>
    </location>
</feature>
<gene>
    <name evidence="2" type="ORF">R1sor_012199</name>
</gene>
<sequence>MSREQNLELVAPPAEEEVDTLIEELPRNKAHGDGGAPNLVPKDRMQDSGQGGDYNIPWRADRLGAERYSNHGGANRKAAKRTIPLVK</sequence>
<keyword evidence="3" id="KW-1185">Reference proteome</keyword>
<feature type="compositionally biased region" description="Basic and acidic residues" evidence="1">
    <location>
        <begin position="59"/>
        <end position="69"/>
    </location>
</feature>